<gene>
    <name evidence="1" type="ORF">H7R52_17250</name>
</gene>
<evidence type="ECO:0000313" key="2">
    <source>
        <dbReference type="Proteomes" id="UP000650485"/>
    </source>
</evidence>
<dbReference type="Pfam" id="PF22564">
    <property type="entry name" value="HAAS"/>
    <property type="match status" value="1"/>
</dbReference>
<comment type="caution">
    <text evidence="1">The sequence shown here is derived from an EMBL/GenBank/DDBJ whole genome shotgun (WGS) entry which is preliminary data.</text>
</comment>
<proteinExistence type="predicted"/>
<dbReference type="EMBL" id="JACSZT010000021">
    <property type="protein sequence ID" value="MBC6499733.1"/>
    <property type="molecule type" value="Genomic_DNA"/>
</dbReference>
<evidence type="ECO:0000313" key="1">
    <source>
        <dbReference type="EMBL" id="MBC6499733.1"/>
    </source>
</evidence>
<name>A0A923SQB8_WEICO</name>
<reference evidence="1" key="1">
    <citation type="submission" date="2020-08" db="EMBL/GenBank/DDBJ databases">
        <title>Complete genome sequence of Weissella confusa strain FS54 provides insights into metabolic potential.</title>
        <authorList>
            <person name="Fhoula I."/>
            <person name="Najjari A."/>
            <person name="Lekired A."/>
            <person name="Bessrour-Aouam N."/>
            <person name="Jaballah S."/>
            <person name="Klibi N."/>
            <person name="Ouzari H.-I."/>
        </authorList>
    </citation>
    <scope>NUCLEOTIDE SEQUENCE</scope>
    <source>
        <strain evidence="1">FS54</strain>
    </source>
</reference>
<evidence type="ECO:0008006" key="3">
    <source>
        <dbReference type="Google" id="ProtNLM"/>
    </source>
</evidence>
<organism evidence="1 2">
    <name type="scientific">Weissella confusa</name>
    <name type="common">Lactobacillus confusus</name>
    <dbReference type="NCBI Taxonomy" id="1583"/>
    <lineage>
        <taxon>Bacteria</taxon>
        <taxon>Bacillati</taxon>
        <taxon>Bacillota</taxon>
        <taxon>Bacilli</taxon>
        <taxon>Lactobacillales</taxon>
        <taxon>Lactobacillaceae</taxon>
        <taxon>Weissella</taxon>
    </lineage>
</organism>
<dbReference type="AlphaFoldDB" id="A0A923SQB8"/>
<protein>
    <recommendedName>
        <fullName evidence="3">DUF1700 domain-containing protein</fullName>
    </recommendedName>
</protein>
<accession>A0A923SQB8</accession>
<dbReference type="Proteomes" id="UP000650485">
    <property type="component" value="Unassembled WGS sequence"/>
</dbReference>
<sequence>MVNEYLADVRSYMAGVPENEREELLQFYEEQMIDAGLTSDQIVEKYGTPKDYIWLHHHENHARLAERQ</sequence>